<keyword evidence="2" id="KW-1185">Reference proteome</keyword>
<gene>
    <name evidence="3" type="primary">LOC111083239</name>
</gene>
<evidence type="ECO:0000313" key="2">
    <source>
        <dbReference type="Proteomes" id="UP000694941"/>
    </source>
</evidence>
<accession>A0ABM1RVB7</accession>
<dbReference type="GeneID" id="111083239"/>
<evidence type="ECO:0000256" key="1">
    <source>
        <dbReference type="SAM" id="SignalP"/>
    </source>
</evidence>
<dbReference type="Proteomes" id="UP000694941">
    <property type="component" value="Unplaced"/>
</dbReference>
<reference evidence="3" key="1">
    <citation type="submission" date="2025-08" db="UniProtKB">
        <authorList>
            <consortium name="RefSeq"/>
        </authorList>
    </citation>
    <scope>IDENTIFICATION</scope>
    <source>
        <tissue evidence="3">Muscle</tissue>
    </source>
</reference>
<feature type="chain" id="PRO_5045746536" evidence="1">
    <location>
        <begin position="28"/>
        <end position="168"/>
    </location>
</feature>
<dbReference type="RefSeq" id="XP_022235322.1">
    <property type="nucleotide sequence ID" value="XM_022379614.1"/>
</dbReference>
<feature type="signal peptide" evidence="1">
    <location>
        <begin position="1"/>
        <end position="27"/>
    </location>
</feature>
<organism evidence="2 3">
    <name type="scientific">Limulus polyphemus</name>
    <name type="common">Atlantic horseshoe crab</name>
    <dbReference type="NCBI Taxonomy" id="6850"/>
    <lineage>
        <taxon>Eukaryota</taxon>
        <taxon>Metazoa</taxon>
        <taxon>Ecdysozoa</taxon>
        <taxon>Arthropoda</taxon>
        <taxon>Chelicerata</taxon>
        <taxon>Merostomata</taxon>
        <taxon>Xiphosura</taxon>
        <taxon>Limulidae</taxon>
        <taxon>Limulus</taxon>
    </lineage>
</organism>
<keyword evidence="1" id="KW-0732">Signal</keyword>
<name>A0ABM1RVB7_LIMPO</name>
<protein>
    <submittedName>
        <fullName evidence="3">Uncharacterized protein LOC111083239</fullName>
    </submittedName>
</protein>
<evidence type="ECO:0000313" key="3">
    <source>
        <dbReference type="RefSeq" id="XP_022235322.1"/>
    </source>
</evidence>
<proteinExistence type="predicted"/>
<sequence length="168" mass="18967">MITHEATRYYILLVAVIWTLFPQGYRSVAVEASYTEKGPSSVTQCVLLNKAVEIRQSWNPEKSRKNELVNITGVSQESAEYVNNIITCKWKRNLVTSVYDTTFNILTNKYYLVLAKGPTDNQGNLKYHGKQRGFSSDRVNLSSISLVLSDNSVDVLISMHGEICDCHI</sequence>